<dbReference type="PROSITE" id="PS50294">
    <property type="entry name" value="WD_REPEATS_REGION"/>
    <property type="match status" value="5"/>
</dbReference>
<evidence type="ECO:0000256" key="3">
    <source>
        <dbReference type="ARBA" id="ARBA00022448"/>
    </source>
</evidence>
<keyword evidence="11" id="KW-0968">Cytoplasmic vesicle</keyword>
<dbReference type="Proteomes" id="UP000242180">
    <property type="component" value="Unassembled WGS sequence"/>
</dbReference>
<dbReference type="PIRSF" id="PIRSF003354">
    <property type="entry name" value="Coatomer_alpha_subunit"/>
    <property type="match status" value="1"/>
</dbReference>
<dbReference type="GO" id="GO:0043130">
    <property type="term" value="F:ubiquitin binding"/>
    <property type="evidence" value="ECO:0007669"/>
    <property type="project" value="EnsemblFungi"/>
</dbReference>
<feature type="domain" description="COPA/B second beta-propeller" evidence="15">
    <location>
        <begin position="346"/>
        <end position="589"/>
    </location>
</feature>
<gene>
    <name evidence="18" type="ORF">BCR43DRAFT_501635</name>
</gene>
<dbReference type="FunCoup" id="A0A1X2HXL8">
    <property type="interactions" value="608"/>
</dbReference>
<feature type="compositionally biased region" description="Acidic residues" evidence="14">
    <location>
        <begin position="858"/>
        <end position="869"/>
    </location>
</feature>
<keyword evidence="4 12" id="KW-0963">Cytoplasm</keyword>
<dbReference type="EMBL" id="MCGN01000001">
    <property type="protein sequence ID" value="ORZ03838.1"/>
    <property type="molecule type" value="Genomic_DNA"/>
</dbReference>
<keyword evidence="9 12" id="KW-0333">Golgi apparatus</keyword>
<evidence type="ECO:0000256" key="11">
    <source>
        <dbReference type="ARBA" id="ARBA00023329"/>
    </source>
</evidence>
<dbReference type="PRINTS" id="PR00320">
    <property type="entry name" value="GPROTEINBRPT"/>
</dbReference>
<evidence type="ECO:0000256" key="8">
    <source>
        <dbReference type="ARBA" id="ARBA00022927"/>
    </source>
</evidence>
<accession>A0A1X2HXL8</accession>
<feature type="region of interest" description="Disordered" evidence="14">
    <location>
        <begin position="858"/>
        <end position="902"/>
    </location>
</feature>
<dbReference type="InterPro" id="IPR050844">
    <property type="entry name" value="Coatomer_complex_subunit"/>
</dbReference>
<evidence type="ECO:0000259" key="17">
    <source>
        <dbReference type="Pfam" id="PF23953"/>
    </source>
</evidence>
<feature type="domain" description="COPA/B TPR" evidence="17">
    <location>
        <begin position="616"/>
        <end position="773"/>
    </location>
</feature>
<comment type="subunit">
    <text evidence="12">Oligomeric complex that consists of at least the alpha, beta, beta', gamma, delta, epsilon and zeta subunits.</text>
</comment>
<evidence type="ECO:0000259" key="15">
    <source>
        <dbReference type="Pfam" id="PF04053"/>
    </source>
</evidence>
<organism evidence="18 19">
    <name type="scientific">Syncephalastrum racemosum</name>
    <name type="common">Filamentous fungus</name>
    <dbReference type="NCBI Taxonomy" id="13706"/>
    <lineage>
        <taxon>Eukaryota</taxon>
        <taxon>Fungi</taxon>
        <taxon>Fungi incertae sedis</taxon>
        <taxon>Mucoromycota</taxon>
        <taxon>Mucoromycotina</taxon>
        <taxon>Mucoromycetes</taxon>
        <taxon>Mucorales</taxon>
        <taxon>Syncephalastraceae</taxon>
        <taxon>Syncephalastrum</taxon>
    </lineage>
</organism>
<evidence type="ECO:0000256" key="13">
    <source>
        <dbReference type="PROSITE-ProRule" id="PRU00221"/>
    </source>
</evidence>
<dbReference type="SUPFAM" id="SSF50978">
    <property type="entry name" value="WD40 repeat-like"/>
    <property type="match status" value="1"/>
</dbReference>
<dbReference type="GO" id="GO:0000139">
    <property type="term" value="C:Golgi membrane"/>
    <property type="evidence" value="ECO:0007669"/>
    <property type="project" value="UniProtKB-SubCell"/>
</dbReference>
<sequence>MQMLTKFESKSNRVKGIAFHAKRPWILASLHNGCIQLWDYRMGTLLERFDEHDGPVRGIAFHPTQPLFVSGGDDYKIKVWNYKTRRCLFTLNGHLDYVRTVFFHHEYPWILSASDDQTIRIWNWQSRNCIAILTGHNHYVMCAQFHPKNDLVVSASMDQTVRVWDISGLRKKNQAPTPMSFEDSFARQSSQADLFGSTDVMVKYVLEGHDHGVNWASFHPTLPLIVSAGDDRQVKLWRMSETKAWEVDSCRGHYNNVSSAIFHPRQELILSDGEDKSVRVWDMTKRTALATFRRDHDRFWVLTAHPELNLFAAGHDSGLIVFKLERERPAYQVHQNQVYYVKDKIIHINDISSGADQEVLSVRKLDSPYIQPRTLSYNPAERAVLVTSPHDGGVYELYHLPKNLSGSLKEPSDESKRGSGQSALFIARNRFAVFDKFKQEIQIRDLSNTVTKAFKPPGQVTEIFYAGTGALLMATASSVILFDIQQRRVTAELPVSSVKYVVWNSDMSMIALLSKHSITIADKNLQQTCQVHETIRIKSGTWDDSGVFIYCTLNHIKYALPQGDNGIIRTLEQPVYLTRVKGKTLYILDREATPRTIKIDPTEYRFKLALIKKQYEEVLHIIRNSNLVGQSIIAYLQKKGYPEIALHFVREPRTRFELALECGNLDIALETAKQLDKPDCWKKLGDEALRQGNFKIVELSYQRVSNFDRLSFLYLISGNDTNLRQMMKIAELRKDPVSSFQNALYLGDIEERVRLLQEVGQAPLAYMTAKTHGLHEKAEAILAAAGKTEEEIQVPTETAELPKLPQTVNRLEDPNWPRLTLSKSFFEGAFVASEGQVGQAAAPAFSYDDQIDNIEEAAGDWGEGDDDDLGIPGLSSKARAEDDLFGTPEPNAEEDEEGGGWDLDDDIKADIDAEISQAAAQETAEFVAPTAGTSESSVWAQNSPLAADHIAAGAFESAMQALNRQVGIVNFAPLKNHFLSIFQASRLTVSALASNPAMTAHVRRNPEESNVRSSLPVVVYSFQNLASVQLQQGYRFFTQGKLTASAAQFKNLLHSVLFTVAADSNEAAEVVQLIDICREYLMGLTLEQKRRAASGAGASPESAKRGVELAAYFTHCQLQTPHLQLALRQASKQAFKLKNFNTASQFARRLLELVPPRSVADEARQIQAVCERTLRDEVELDYDQYNPFVVCALSFEPIYRGSPAVTCAYCKASYKPEHEGKQCTICEVAQIGAQASGLRVMI</sequence>
<keyword evidence="5 13" id="KW-0853">WD repeat</keyword>
<dbReference type="OrthoDB" id="10261470at2759"/>
<dbReference type="SUPFAM" id="SSF51004">
    <property type="entry name" value="C-terminal (heme d1) domain of cytochrome cd1-nitrite reductase"/>
    <property type="match status" value="1"/>
</dbReference>
<dbReference type="GO" id="GO:0006886">
    <property type="term" value="P:intracellular protein transport"/>
    <property type="evidence" value="ECO:0007669"/>
    <property type="project" value="UniProtKB-UniRule"/>
</dbReference>
<evidence type="ECO:0000259" key="16">
    <source>
        <dbReference type="Pfam" id="PF06957"/>
    </source>
</evidence>
<dbReference type="InterPro" id="IPR011048">
    <property type="entry name" value="Haem_d1_sf"/>
</dbReference>
<dbReference type="FunFam" id="2.130.10.10:FF:000010">
    <property type="entry name" value="Coatomer subunit alpha"/>
    <property type="match status" value="1"/>
</dbReference>
<dbReference type="Pfam" id="PF04053">
    <property type="entry name" value="B-prop_COPA_B_2nd"/>
    <property type="match status" value="1"/>
</dbReference>
<dbReference type="STRING" id="13706.A0A1X2HXL8"/>
<reference evidence="18 19" key="1">
    <citation type="submission" date="2016-07" db="EMBL/GenBank/DDBJ databases">
        <title>Pervasive Adenine N6-methylation of Active Genes in Fungi.</title>
        <authorList>
            <consortium name="DOE Joint Genome Institute"/>
            <person name="Mondo S.J."/>
            <person name="Dannebaum R.O."/>
            <person name="Kuo R.C."/>
            <person name="Labutti K."/>
            <person name="Haridas S."/>
            <person name="Kuo A."/>
            <person name="Salamov A."/>
            <person name="Ahrendt S.R."/>
            <person name="Lipzen A."/>
            <person name="Sullivan W."/>
            <person name="Andreopoulos W.B."/>
            <person name="Clum A."/>
            <person name="Lindquist E."/>
            <person name="Daum C."/>
            <person name="Ramamoorthy G.K."/>
            <person name="Gryganskyi A."/>
            <person name="Culley D."/>
            <person name="Magnuson J.K."/>
            <person name="James T.Y."/>
            <person name="O'Malley M.A."/>
            <person name="Stajich J.E."/>
            <person name="Spatafora J.W."/>
            <person name="Visel A."/>
            <person name="Grigoriev I.V."/>
        </authorList>
    </citation>
    <scope>NUCLEOTIDE SEQUENCE [LARGE SCALE GENOMIC DNA]</scope>
    <source>
        <strain evidence="18 19">NRRL 2496</strain>
    </source>
</reference>
<protein>
    <recommendedName>
        <fullName evidence="12">Coatomer subunit alpha</fullName>
    </recommendedName>
</protein>
<feature type="repeat" description="WD" evidence="13">
    <location>
        <begin position="91"/>
        <end position="132"/>
    </location>
</feature>
<dbReference type="GO" id="GO:0008298">
    <property type="term" value="P:intracellular mRNA localization"/>
    <property type="evidence" value="ECO:0007669"/>
    <property type="project" value="EnsemblFungi"/>
</dbReference>
<dbReference type="InterPro" id="IPR056176">
    <property type="entry name" value="TPR_COPA_B"/>
</dbReference>
<dbReference type="PANTHER" id="PTHR19876:SF1">
    <property type="entry name" value="COATOMER SUBUNIT ALPHA"/>
    <property type="match status" value="1"/>
</dbReference>
<dbReference type="Pfam" id="PF06957">
    <property type="entry name" value="COPI_C"/>
    <property type="match status" value="1"/>
</dbReference>
<feature type="repeat" description="WD" evidence="13">
    <location>
        <begin position="49"/>
        <end position="90"/>
    </location>
</feature>
<dbReference type="GO" id="GO:0006890">
    <property type="term" value="P:retrograde vesicle-mediated transport, Golgi to endoplasmic reticulum"/>
    <property type="evidence" value="ECO:0007669"/>
    <property type="project" value="EnsemblFungi"/>
</dbReference>
<comment type="function">
    <text evidence="12">The coatomer is a cytosolic protein complex that binds to dilysine motifs and reversibly associates with Golgi non-clathrin-coated vesicles, which further mediate biosynthetic protein transport from the ER, via the Golgi up to the trans Golgi network.</text>
</comment>
<evidence type="ECO:0000313" key="19">
    <source>
        <dbReference type="Proteomes" id="UP000242180"/>
    </source>
</evidence>
<evidence type="ECO:0000256" key="1">
    <source>
        <dbReference type="ARBA" id="ARBA00004255"/>
    </source>
</evidence>
<keyword evidence="10 12" id="KW-0472">Membrane</keyword>
<comment type="subcellular location">
    <subcellularLocation>
        <location evidence="12">Cytoplasm</location>
    </subcellularLocation>
    <subcellularLocation>
        <location evidence="1 12">Golgi apparatus membrane</location>
        <topology evidence="1 12">Peripheral membrane protein</topology>
        <orientation evidence="1">Cytoplasmic side</orientation>
    </subcellularLocation>
    <subcellularLocation>
        <location evidence="2">Cytoplasmic vesicle</location>
        <location evidence="2">COPI-coated vesicle membrane</location>
        <topology evidence="2">Peripheral membrane protein</topology>
        <orientation evidence="2">Cytoplasmic side</orientation>
    </subcellularLocation>
</comment>
<dbReference type="Pfam" id="PF00400">
    <property type="entry name" value="WD40"/>
    <property type="match status" value="6"/>
</dbReference>
<dbReference type="PANTHER" id="PTHR19876">
    <property type="entry name" value="COATOMER"/>
    <property type="match status" value="1"/>
</dbReference>
<name>A0A1X2HXL8_SYNRA</name>
<dbReference type="PROSITE" id="PS50082">
    <property type="entry name" value="WD_REPEATS_2"/>
    <property type="match status" value="5"/>
</dbReference>
<proteinExistence type="predicted"/>
<evidence type="ECO:0000256" key="12">
    <source>
        <dbReference type="PIRNR" id="PIRNR003354"/>
    </source>
</evidence>
<dbReference type="PROSITE" id="PS00678">
    <property type="entry name" value="WD_REPEATS_1"/>
    <property type="match status" value="1"/>
</dbReference>
<dbReference type="Pfam" id="PF23953">
    <property type="entry name" value="TPR_COPA_B"/>
    <property type="match status" value="1"/>
</dbReference>
<dbReference type="FunFam" id="1.25.40.470:FF:000002">
    <property type="entry name" value="Coatomer subunit alpha"/>
    <property type="match status" value="1"/>
</dbReference>
<dbReference type="CDD" id="cd00200">
    <property type="entry name" value="WD40"/>
    <property type="match status" value="1"/>
</dbReference>
<dbReference type="InterPro" id="IPR019775">
    <property type="entry name" value="WD40_repeat_CS"/>
</dbReference>
<keyword evidence="8 12" id="KW-0653">Protein transport</keyword>
<dbReference type="Gene3D" id="1.25.40.470">
    <property type="match status" value="1"/>
</dbReference>
<keyword evidence="7 12" id="KW-0931">ER-Golgi transport</keyword>
<dbReference type="SMART" id="SM00320">
    <property type="entry name" value="WD40"/>
    <property type="match status" value="7"/>
</dbReference>
<feature type="repeat" description="WD" evidence="13">
    <location>
        <begin position="250"/>
        <end position="291"/>
    </location>
</feature>
<dbReference type="CDD" id="cd22948">
    <property type="entry name" value="Coatomer_WDAD_alpha"/>
    <property type="match status" value="1"/>
</dbReference>
<dbReference type="OMA" id="EMTYQKQ"/>
<evidence type="ECO:0000256" key="5">
    <source>
        <dbReference type="ARBA" id="ARBA00022574"/>
    </source>
</evidence>
<evidence type="ECO:0000256" key="14">
    <source>
        <dbReference type="SAM" id="MobiDB-lite"/>
    </source>
</evidence>
<dbReference type="GO" id="GO:0006891">
    <property type="term" value="P:intra-Golgi vesicle-mediated transport"/>
    <property type="evidence" value="ECO:0007669"/>
    <property type="project" value="TreeGrafter"/>
</dbReference>
<feature type="compositionally biased region" description="Acidic residues" evidence="14">
    <location>
        <begin position="891"/>
        <end position="902"/>
    </location>
</feature>
<dbReference type="InterPro" id="IPR020472">
    <property type="entry name" value="WD40_PAC1"/>
</dbReference>
<dbReference type="Gene3D" id="2.130.10.10">
    <property type="entry name" value="YVTN repeat-like/Quinoprotein amine dehydrogenase"/>
    <property type="match status" value="1"/>
</dbReference>
<evidence type="ECO:0000256" key="9">
    <source>
        <dbReference type="ARBA" id="ARBA00023034"/>
    </source>
</evidence>
<dbReference type="InterPro" id="IPR006692">
    <property type="entry name" value="Beta-prop_COPA/B_2nd"/>
</dbReference>
<dbReference type="InterPro" id="IPR047312">
    <property type="entry name" value="Coatomer_alpha_WD-assoc_reg"/>
</dbReference>
<evidence type="ECO:0000256" key="4">
    <source>
        <dbReference type="ARBA" id="ARBA00022490"/>
    </source>
</evidence>
<dbReference type="InterPro" id="IPR010714">
    <property type="entry name" value="Coatomer_asu_C"/>
</dbReference>
<evidence type="ECO:0000256" key="6">
    <source>
        <dbReference type="ARBA" id="ARBA00022737"/>
    </source>
</evidence>
<dbReference type="InterPro" id="IPR015943">
    <property type="entry name" value="WD40/YVTN_repeat-like_dom_sf"/>
</dbReference>
<feature type="domain" description="Coatomer alpha subunit C-terminal" evidence="16">
    <location>
        <begin position="823"/>
        <end position="1241"/>
    </location>
</feature>
<keyword evidence="19" id="KW-1185">Reference proteome</keyword>
<dbReference type="AlphaFoldDB" id="A0A1X2HXL8"/>
<evidence type="ECO:0000256" key="10">
    <source>
        <dbReference type="ARBA" id="ARBA00023136"/>
    </source>
</evidence>
<keyword evidence="3 12" id="KW-0813">Transport</keyword>
<evidence type="ECO:0000256" key="2">
    <source>
        <dbReference type="ARBA" id="ARBA00004347"/>
    </source>
</evidence>
<dbReference type="GO" id="GO:0005198">
    <property type="term" value="F:structural molecule activity"/>
    <property type="evidence" value="ECO:0007669"/>
    <property type="project" value="InterPro"/>
</dbReference>
<dbReference type="InterPro" id="IPR036322">
    <property type="entry name" value="WD40_repeat_dom_sf"/>
</dbReference>
<comment type="caution">
    <text evidence="18">The sequence shown here is derived from an EMBL/GenBank/DDBJ whole genome shotgun (WGS) entry which is preliminary data.</text>
</comment>
<feature type="repeat" description="WD" evidence="13">
    <location>
        <begin position="206"/>
        <end position="247"/>
    </location>
</feature>
<dbReference type="InParanoid" id="A0A1X2HXL8"/>
<dbReference type="InterPro" id="IPR001680">
    <property type="entry name" value="WD40_rpt"/>
</dbReference>
<dbReference type="GO" id="GO:0030126">
    <property type="term" value="C:COPI vesicle coat"/>
    <property type="evidence" value="ECO:0007669"/>
    <property type="project" value="UniProtKB-UniRule"/>
</dbReference>
<dbReference type="GO" id="GO:0006888">
    <property type="term" value="P:endoplasmic reticulum to Golgi vesicle-mediated transport"/>
    <property type="evidence" value="ECO:0007669"/>
    <property type="project" value="EnsemblFungi"/>
</dbReference>
<evidence type="ECO:0000313" key="18">
    <source>
        <dbReference type="EMBL" id="ORZ03838.1"/>
    </source>
</evidence>
<keyword evidence="6" id="KW-0677">Repeat</keyword>
<feature type="repeat" description="WD" evidence="13">
    <location>
        <begin position="133"/>
        <end position="167"/>
    </location>
</feature>
<evidence type="ECO:0000256" key="7">
    <source>
        <dbReference type="ARBA" id="ARBA00022892"/>
    </source>
</evidence>
<dbReference type="InterPro" id="IPR016391">
    <property type="entry name" value="Coatomer_asu"/>
</dbReference>